<dbReference type="EMBL" id="JAAAHW010003902">
    <property type="protein sequence ID" value="KAF9980125.1"/>
    <property type="molecule type" value="Genomic_DNA"/>
</dbReference>
<gene>
    <name evidence="2" type="ORF">BGZ65_005524</name>
</gene>
<reference evidence="2" key="1">
    <citation type="journal article" date="2020" name="Fungal Divers.">
        <title>Resolving the Mortierellaceae phylogeny through synthesis of multi-gene phylogenetics and phylogenomics.</title>
        <authorList>
            <person name="Vandepol N."/>
            <person name="Liber J."/>
            <person name="Desiro A."/>
            <person name="Na H."/>
            <person name="Kennedy M."/>
            <person name="Barry K."/>
            <person name="Grigoriev I.V."/>
            <person name="Miller A.N."/>
            <person name="O'Donnell K."/>
            <person name="Stajich J.E."/>
            <person name="Bonito G."/>
        </authorList>
    </citation>
    <scope>NUCLEOTIDE SEQUENCE</scope>
    <source>
        <strain evidence="2">MES-2147</strain>
    </source>
</reference>
<feature type="region of interest" description="Disordered" evidence="1">
    <location>
        <begin position="48"/>
        <end position="112"/>
    </location>
</feature>
<protein>
    <submittedName>
        <fullName evidence="2">Uncharacterized protein</fullName>
    </submittedName>
</protein>
<dbReference type="OrthoDB" id="3014581at2759"/>
<dbReference type="AlphaFoldDB" id="A0A9P6JHH0"/>
<evidence type="ECO:0000313" key="2">
    <source>
        <dbReference type="EMBL" id="KAF9980125.1"/>
    </source>
</evidence>
<dbReference type="Proteomes" id="UP000749646">
    <property type="component" value="Unassembled WGS sequence"/>
</dbReference>
<evidence type="ECO:0000313" key="3">
    <source>
        <dbReference type="Proteomes" id="UP000749646"/>
    </source>
</evidence>
<evidence type="ECO:0000256" key="1">
    <source>
        <dbReference type="SAM" id="MobiDB-lite"/>
    </source>
</evidence>
<keyword evidence="3" id="KW-1185">Reference proteome</keyword>
<feature type="compositionally biased region" description="Low complexity" evidence="1">
    <location>
        <begin position="48"/>
        <end position="66"/>
    </location>
</feature>
<name>A0A9P6JHH0_9FUNG</name>
<proteinExistence type="predicted"/>
<organism evidence="2 3">
    <name type="scientific">Modicella reniformis</name>
    <dbReference type="NCBI Taxonomy" id="1440133"/>
    <lineage>
        <taxon>Eukaryota</taxon>
        <taxon>Fungi</taxon>
        <taxon>Fungi incertae sedis</taxon>
        <taxon>Mucoromycota</taxon>
        <taxon>Mortierellomycotina</taxon>
        <taxon>Mortierellomycetes</taxon>
        <taxon>Mortierellales</taxon>
        <taxon>Mortierellaceae</taxon>
        <taxon>Modicella</taxon>
    </lineage>
</organism>
<sequence length="112" mass="12219">MAGAGLATSTSQPVSASLIEKSFEELQAGIDNAHVNMVDTVRLSPTLPLELKQQKQQQPTSTTKTTLSKKKGAPQNLSPSQSAAYRKRLNVNQGKTPEQKKKLKCPRNFTKL</sequence>
<accession>A0A9P6JHH0</accession>
<comment type="caution">
    <text evidence="2">The sequence shown here is derived from an EMBL/GenBank/DDBJ whole genome shotgun (WGS) entry which is preliminary data.</text>
</comment>